<dbReference type="PANTHER" id="PTHR13817">
    <property type="entry name" value="TITIN"/>
    <property type="match status" value="1"/>
</dbReference>
<dbReference type="EMBL" id="JALJAT010000001">
    <property type="protein sequence ID" value="KAK4475331.1"/>
    <property type="molecule type" value="Genomic_DNA"/>
</dbReference>
<dbReference type="SUPFAM" id="SSF49265">
    <property type="entry name" value="Fibronectin type III"/>
    <property type="match status" value="7"/>
</dbReference>
<comment type="caution">
    <text evidence="5">The sequence shown here is derived from an EMBL/GenBank/DDBJ whole genome shotgun (WGS) entry which is preliminary data.</text>
</comment>
<feature type="region of interest" description="Disordered" evidence="2">
    <location>
        <begin position="2132"/>
        <end position="2201"/>
    </location>
</feature>
<feature type="compositionally biased region" description="Basic and acidic residues" evidence="2">
    <location>
        <begin position="2142"/>
        <end position="2174"/>
    </location>
</feature>
<feature type="domain" description="Fibronectin type-III" evidence="4">
    <location>
        <begin position="1106"/>
        <end position="1209"/>
    </location>
</feature>
<feature type="domain" description="Fibronectin type-III" evidence="4">
    <location>
        <begin position="2000"/>
        <end position="2101"/>
    </location>
</feature>
<dbReference type="CDD" id="cd00063">
    <property type="entry name" value="FN3"/>
    <property type="match status" value="9"/>
</dbReference>
<evidence type="ECO:0000256" key="2">
    <source>
        <dbReference type="SAM" id="MobiDB-lite"/>
    </source>
</evidence>
<protein>
    <recommendedName>
        <fullName evidence="4">Fibronectin type-III domain-containing protein</fullName>
    </recommendedName>
</protein>
<evidence type="ECO:0000256" key="3">
    <source>
        <dbReference type="SAM" id="Phobius"/>
    </source>
</evidence>
<dbReference type="Proteomes" id="UP001292079">
    <property type="component" value="Unassembled WGS sequence"/>
</dbReference>
<dbReference type="InterPro" id="IPR036116">
    <property type="entry name" value="FN3_sf"/>
</dbReference>
<dbReference type="Gene3D" id="2.60.40.10">
    <property type="entry name" value="Immunoglobulins"/>
    <property type="match status" value="9"/>
</dbReference>
<gene>
    <name evidence="5" type="ORF">MN116_002397</name>
</gene>
<accession>A0AAE2D8J8</accession>
<evidence type="ECO:0000256" key="1">
    <source>
        <dbReference type="ARBA" id="ARBA00022737"/>
    </source>
</evidence>
<reference evidence="5" key="1">
    <citation type="submission" date="2022-04" db="EMBL/GenBank/DDBJ databases">
        <authorList>
            <person name="Xu L."/>
            <person name="Lv Z."/>
        </authorList>
    </citation>
    <scope>NUCLEOTIDE SEQUENCE</scope>
    <source>
        <strain evidence="5">LV_2022a</strain>
    </source>
</reference>
<evidence type="ECO:0000313" key="6">
    <source>
        <dbReference type="Proteomes" id="UP001292079"/>
    </source>
</evidence>
<keyword evidence="6" id="KW-1185">Reference proteome</keyword>
<feature type="compositionally biased region" description="Basic and acidic residues" evidence="2">
    <location>
        <begin position="613"/>
        <end position="628"/>
    </location>
</feature>
<keyword evidence="3" id="KW-0472">Membrane</keyword>
<feature type="domain" description="Fibronectin type-III" evidence="4">
    <location>
        <begin position="2180"/>
        <end position="2273"/>
    </location>
</feature>
<evidence type="ECO:0000259" key="4">
    <source>
        <dbReference type="PROSITE" id="PS50853"/>
    </source>
</evidence>
<feature type="compositionally biased region" description="Polar residues" evidence="2">
    <location>
        <begin position="2175"/>
        <end position="2186"/>
    </location>
</feature>
<feature type="domain" description="Fibronectin type-III" evidence="4">
    <location>
        <begin position="2277"/>
        <end position="2376"/>
    </location>
</feature>
<keyword evidence="3" id="KW-1133">Transmembrane helix</keyword>
<dbReference type="InterPro" id="IPR003961">
    <property type="entry name" value="FN3_dom"/>
</dbReference>
<dbReference type="Pfam" id="PF00041">
    <property type="entry name" value="fn3"/>
    <property type="match status" value="3"/>
</dbReference>
<feature type="region of interest" description="Disordered" evidence="2">
    <location>
        <begin position="878"/>
        <end position="917"/>
    </location>
</feature>
<organism evidence="5 6">
    <name type="scientific">Schistosoma mekongi</name>
    <name type="common">Parasitic worm</name>
    <dbReference type="NCBI Taxonomy" id="38744"/>
    <lineage>
        <taxon>Eukaryota</taxon>
        <taxon>Metazoa</taxon>
        <taxon>Spiralia</taxon>
        <taxon>Lophotrochozoa</taxon>
        <taxon>Platyhelminthes</taxon>
        <taxon>Trematoda</taxon>
        <taxon>Digenea</taxon>
        <taxon>Strigeidida</taxon>
        <taxon>Schistosomatoidea</taxon>
        <taxon>Schistosomatidae</taxon>
        <taxon>Schistosoma</taxon>
    </lineage>
</organism>
<reference evidence="5" key="2">
    <citation type="journal article" date="2023" name="Infect Dis Poverty">
        <title>Chromosome-scale genome of the human blood fluke Schistosoma mekongi and its implications for public health.</title>
        <authorList>
            <person name="Zhou M."/>
            <person name="Xu L."/>
            <person name="Xu D."/>
            <person name="Chen W."/>
            <person name="Khan J."/>
            <person name="Hu Y."/>
            <person name="Huang H."/>
            <person name="Wei H."/>
            <person name="Zhang Y."/>
            <person name="Chusongsang P."/>
            <person name="Tanasarnprasert K."/>
            <person name="Hu X."/>
            <person name="Limpanont Y."/>
            <person name="Lv Z."/>
        </authorList>
    </citation>
    <scope>NUCLEOTIDE SEQUENCE</scope>
    <source>
        <strain evidence="5">LV_2022a</strain>
    </source>
</reference>
<keyword evidence="1" id="KW-0677">Repeat</keyword>
<dbReference type="SMART" id="SM00060">
    <property type="entry name" value="FN3"/>
    <property type="match status" value="9"/>
</dbReference>
<name>A0AAE2D8J8_SCHME</name>
<feature type="region of interest" description="Disordered" evidence="2">
    <location>
        <begin position="610"/>
        <end position="634"/>
    </location>
</feature>
<feature type="region of interest" description="Disordered" evidence="2">
    <location>
        <begin position="935"/>
        <end position="974"/>
    </location>
</feature>
<keyword evidence="3" id="KW-0812">Transmembrane</keyword>
<dbReference type="PANTHER" id="PTHR13817:SF73">
    <property type="entry name" value="FIBRONECTIN TYPE-III DOMAIN-CONTAINING PROTEIN"/>
    <property type="match status" value="1"/>
</dbReference>
<proteinExistence type="predicted"/>
<feature type="domain" description="Fibronectin type-III" evidence="4">
    <location>
        <begin position="1016"/>
        <end position="1102"/>
    </location>
</feature>
<dbReference type="InterPro" id="IPR050964">
    <property type="entry name" value="Striated_Muscle_Regulatory"/>
</dbReference>
<feature type="compositionally biased region" description="Low complexity" evidence="2">
    <location>
        <begin position="943"/>
        <end position="958"/>
    </location>
</feature>
<evidence type="ECO:0000313" key="5">
    <source>
        <dbReference type="EMBL" id="KAK4475331.1"/>
    </source>
</evidence>
<feature type="domain" description="Fibronectin type-III" evidence="4">
    <location>
        <begin position="1831"/>
        <end position="1959"/>
    </location>
</feature>
<sequence>MFHDNCQMMVLKNDNCMSSKLEHNNTTTPYGESCLRPYVCSFNVQTTFTNMNTGNLQNDTIVENSNTNVCVIPTDNLSNSEFSQTLNPYHQNFQSSNSVQDLGISTVSQTVFPSPIPTVIAAAAATAGVNSTSLPLPPLLFHPHGSYILPNPSSTNLPTTHLQHVNPQISNISLNNDYKTISPSNVLETTTHNSLPFISRSIDETLTNSTTTPNSQSSCITNKGPNENGNYYVMVHVDAGETFSVRVGDQIQHIPGPATVRMVSNSGPPLPMPMQVPPGHLVQQIVDEEGILTHVILSPYPTPPPLAMVATGVPLPINQTNDVSTTAVNLILNPNQHLQPPHLHPHHHHHHFHPILISPGLPPNNESLLHLNPYTTPQHPHNHSSLHSFPHPLPTPLQFIHPHFHQQFHLHSSHPHLCDGSGNTTDGCAPISPKYPIPPEVLNETHDCDTSYKCGSPCLGDNNKSSDSFCHSKQNIVIKEIPDSTTTAVINNNINGDNHPDLIDTQHDHLVSLNDLHPINSGCYNSTESLPVIDSSINDEVTKIKSSKCTNNPPDRMKTITDVNQKAASINISPLKSNLDCTISYNSSSVTTHNKCAAGTVNSMDDVIISSTHGDHEGDLRKGNRHNNDDDDDHDVEINYYTSFRPHRPTGLACKKSTQNLVWNHSFSNESSKSHTEYQQCKQQQDVLENGDGANHIHHYQPRPLVTSPNQFHTSQYHHHCHRGTNSNVEAVVQDVDIDSEIENEIKPITDSSPCSLPVNVLLSTGQTQSDYCSQSKCLLNSSQCYSQHLQSQQSVESYDNYFNKNTNGGEIISGEHNDFNFNAAHTNGWNTQNKIIYNLISNILSPQVSEVKTNSALIQLTFPQDLILSSVAVVRSSSPTSLGTSTSVTTSVTTSTTNNSTTSPISMPNTTSTSTTTITTTSAATVLSVDSCQSSHPSLTENNNYNKSSKIINSPSKDLLNKRKPTSPTTLIKDNNNKSTDLINSDINYNVNYSRALNDDMYNITSTTIINTTVPNNNISSSNDNGERYQITIDLDTLQFELHLAEKGNTPHFKCVFIGEATYISLQDLRPGTNYYVKVCCNYLGIRGEFSPITHFTTLPSKPNPPRTVQIICQTRNSLHIKWGPGTDNGSRITSYKLEYAQVITNSSELGLDRNPDPEFFEPIQVFGRSYKINQLSPSTEYLIRVAAVNQYGQSSWSPILSASTSGSPPEIPLPPFLIQADVHSLTLGWRPPTTMNRDQYHLHHHHHRHHHSHIYDQINSSSYVNHLNPITYTLEMDDQTMGHGFVTVFDGTGTEHCVDNLRRNTRYRFRLAATNVDGRSRWSETITLATLPDHPSPPRNLRIYGSFLQPTRLALTWDAPEDDGGIPIQAYRLEALLPYSSGNSSNVLQRTLINDSNTKLNDAANSVVNCSLEKIDQIDVMQKLICWPHVTPLKSCSSILSSINSPLSLTKSTVATTTSLPANTTAATTTATSTATNENYTTYDPDHACHPLNSPGQKSSDKTTFEKINQCQSHNYEMDVTNNMNDALNIIENDHNTSYTPVAASNNNSMNHYPDYDVELIYPQTAWFIIYEGPEKELMIDNLLPGLYLQLRVRACCSLTNNNNNIDPSSQYPPLKIRMPPIPPSAPSSGPRVVGKPKPTSLHLCWSPPKQTGGAPILAYEVWQMTLESACWIDEESEDNGSDLLSSHRYCSSTPTSPLNLSALRSSCHNLEYGSNYKSFLNNGQIFRNRHSASLHRSYTDPLLNTKSLYTGNNNNENSIKMQSLVINDSSSITLGRFICSVRETECRLFGLTPGQNYAFRVRARNRAGEGLWTEWITLSTPPSLPGAPSCPPRLLPKSPWIIHIAWDPVTCVNGAKIYEYRLEYRQYQSSNSMDFFDASSEKKLILNTSLENSSCLDSPEQIENDSFFQLIYVGPKLSFEITGLQPASLFAFRFCAVNSAGAGPWSPIAKCWTPSAPPDQPHGLCVRELSSESALILWILPQCNGSPITNFMIEMTRLTNLKSTSKSRHSSVKHIQIPGPYLMDHKNQPSINTNMKLPIISMPDTSHPMIQQNLKKKMIQYCLNKLRPSTTYVLRIQAVNKFGPSEYSANIEFTTFAPLPTAPVFSQFTNLTSNSVRLEWNIIVDENVNDKDDSDENSVDDHNDGIFRDNKTEENISHKNTKEPSFDRNDTNFKSNSSHAFSHQEQQQQREKLRKQNLSDVKLKENQLIYTLQMSREPDSDWTTIYEGQSSMHKVYRLSEFTVYHFRVSAMNATGCGSYSTVQTIRTQKASPPAVRGLKILELSSDRCQLEWTPVNQLGMDPIIYLLHLLPVTSNTQQSTNLNQVYRGNQSACRITGLNPGSEYVCRVCAVRLCQPTKLLVVNNNTSYKTSEEEQYKASPSIDSSQYQITELPGPFSPGLLFTTPRTTKDSQFDSTSLSPSVSSSVTASEKYHLFKQKNSSKHSSSSLLQILSLPFQILRNLVFRNQLPNVCNSLQHDSLNSMTFSKQDHMHSNQLAAIGTSSSSLLHNNHLSDKRRSTVQCTMPSPVSPSHLIITSTKNLTSKSTTSHHNSKRSSHSWFRFTDTQLACLLLILFSLATLLVAMSLQYVLNVHLKLSNPSSSSSSSLDSLQSSSESYEFKLNMNTYKKNNE</sequence>
<feature type="domain" description="Fibronectin type-III" evidence="4">
    <location>
        <begin position="1213"/>
        <end position="1335"/>
    </location>
</feature>
<feature type="domain" description="Fibronectin type-III" evidence="4">
    <location>
        <begin position="1722"/>
        <end position="1826"/>
    </location>
</feature>
<dbReference type="PROSITE" id="PS50853">
    <property type="entry name" value="FN3"/>
    <property type="match status" value="8"/>
</dbReference>
<dbReference type="InterPro" id="IPR013783">
    <property type="entry name" value="Ig-like_fold"/>
</dbReference>
<feature type="transmembrane region" description="Helical" evidence="3">
    <location>
        <begin position="2573"/>
        <end position="2593"/>
    </location>
</feature>